<evidence type="ECO:0000313" key="3">
    <source>
        <dbReference type="Proteomes" id="UP000886523"/>
    </source>
</evidence>
<dbReference type="AlphaFoldDB" id="A0A9P6BAF3"/>
<organism evidence="2 3">
    <name type="scientific">Hydnum rufescens UP504</name>
    <dbReference type="NCBI Taxonomy" id="1448309"/>
    <lineage>
        <taxon>Eukaryota</taxon>
        <taxon>Fungi</taxon>
        <taxon>Dikarya</taxon>
        <taxon>Basidiomycota</taxon>
        <taxon>Agaricomycotina</taxon>
        <taxon>Agaricomycetes</taxon>
        <taxon>Cantharellales</taxon>
        <taxon>Hydnaceae</taxon>
        <taxon>Hydnum</taxon>
    </lineage>
</organism>
<dbReference type="Proteomes" id="UP000886523">
    <property type="component" value="Unassembled WGS sequence"/>
</dbReference>
<proteinExistence type="predicted"/>
<name>A0A9P6BAF3_9AGAM</name>
<keyword evidence="3" id="KW-1185">Reference proteome</keyword>
<protein>
    <submittedName>
        <fullName evidence="2">Uncharacterized protein</fullName>
    </submittedName>
</protein>
<feature type="region of interest" description="Disordered" evidence="1">
    <location>
        <begin position="19"/>
        <end position="150"/>
    </location>
</feature>
<feature type="compositionally biased region" description="Low complexity" evidence="1">
    <location>
        <begin position="109"/>
        <end position="135"/>
    </location>
</feature>
<comment type="caution">
    <text evidence="2">The sequence shown here is derived from an EMBL/GenBank/DDBJ whole genome shotgun (WGS) entry which is preliminary data.</text>
</comment>
<evidence type="ECO:0000256" key="1">
    <source>
        <dbReference type="SAM" id="MobiDB-lite"/>
    </source>
</evidence>
<reference evidence="2" key="1">
    <citation type="journal article" date="2020" name="Nat. Commun.">
        <title>Large-scale genome sequencing of mycorrhizal fungi provides insights into the early evolution of symbiotic traits.</title>
        <authorList>
            <person name="Miyauchi S."/>
            <person name="Kiss E."/>
            <person name="Kuo A."/>
            <person name="Drula E."/>
            <person name="Kohler A."/>
            <person name="Sanchez-Garcia M."/>
            <person name="Morin E."/>
            <person name="Andreopoulos B."/>
            <person name="Barry K.W."/>
            <person name="Bonito G."/>
            <person name="Buee M."/>
            <person name="Carver A."/>
            <person name="Chen C."/>
            <person name="Cichocki N."/>
            <person name="Clum A."/>
            <person name="Culley D."/>
            <person name="Crous P.W."/>
            <person name="Fauchery L."/>
            <person name="Girlanda M."/>
            <person name="Hayes R.D."/>
            <person name="Keri Z."/>
            <person name="LaButti K."/>
            <person name="Lipzen A."/>
            <person name="Lombard V."/>
            <person name="Magnuson J."/>
            <person name="Maillard F."/>
            <person name="Murat C."/>
            <person name="Nolan M."/>
            <person name="Ohm R.A."/>
            <person name="Pangilinan J."/>
            <person name="Pereira M.F."/>
            <person name="Perotto S."/>
            <person name="Peter M."/>
            <person name="Pfister S."/>
            <person name="Riley R."/>
            <person name="Sitrit Y."/>
            <person name="Stielow J.B."/>
            <person name="Szollosi G."/>
            <person name="Zifcakova L."/>
            <person name="Stursova M."/>
            <person name="Spatafora J.W."/>
            <person name="Tedersoo L."/>
            <person name="Vaario L.M."/>
            <person name="Yamada A."/>
            <person name="Yan M."/>
            <person name="Wang P."/>
            <person name="Xu J."/>
            <person name="Bruns T."/>
            <person name="Baldrian P."/>
            <person name="Vilgalys R."/>
            <person name="Dunand C."/>
            <person name="Henrissat B."/>
            <person name="Grigoriev I.V."/>
            <person name="Hibbett D."/>
            <person name="Nagy L.G."/>
            <person name="Martin F.M."/>
        </authorList>
    </citation>
    <scope>NUCLEOTIDE SEQUENCE</scope>
    <source>
        <strain evidence="2">UP504</strain>
    </source>
</reference>
<gene>
    <name evidence="2" type="ORF">BS47DRAFT_1336611</name>
</gene>
<evidence type="ECO:0000313" key="2">
    <source>
        <dbReference type="EMBL" id="KAF9519885.1"/>
    </source>
</evidence>
<dbReference type="EMBL" id="MU128915">
    <property type="protein sequence ID" value="KAF9519885.1"/>
    <property type="molecule type" value="Genomic_DNA"/>
</dbReference>
<accession>A0A9P6BAF3</accession>
<sequence length="280" mass="31431">MDPSSLRYYRLPELLRRVDLTSKSNAIPGKAPKPLPSMTSPALHSPDKEISAAENATTISRAKRRRKSTASISWDREASRQTTPNTPANVALPKIGTHSTPPHATDIMAPSDPSLPLSESLVEPSASNKLGLEPGTGPGPPPWLEPEGYSVPSLGSGGRIDNLPLRSFSHIMESCESQLAAAAAETRYWRDQAEHWKQQRELQHSHLVPGEAMWRERAEEWEARYKTLHDKLEMERQIAEGELDRARYFALQHRYNAEMEREGRLILEDLYVGRFWGPAL</sequence>
<feature type="non-terminal residue" evidence="2">
    <location>
        <position position="280"/>
    </location>
</feature>